<evidence type="ECO:0000313" key="4">
    <source>
        <dbReference type="Proteomes" id="UP001191082"/>
    </source>
</evidence>
<dbReference type="Pfam" id="PF03886">
    <property type="entry name" value="ABC_trans_aux"/>
    <property type="match status" value="1"/>
</dbReference>
<keyword evidence="1" id="KW-0732">Signal</keyword>
<dbReference type="PROSITE" id="PS51257">
    <property type="entry name" value="PROKAR_LIPOPROTEIN"/>
    <property type="match status" value="1"/>
</dbReference>
<organism evidence="3 4">
    <name type="scientific">Arenibacterium halophilum</name>
    <dbReference type="NCBI Taxonomy" id="2583821"/>
    <lineage>
        <taxon>Bacteria</taxon>
        <taxon>Pseudomonadati</taxon>
        <taxon>Pseudomonadota</taxon>
        <taxon>Alphaproteobacteria</taxon>
        <taxon>Rhodobacterales</taxon>
        <taxon>Paracoccaceae</taxon>
        <taxon>Arenibacterium</taxon>
    </lineage>
</organism>
<reference evidence="3 4" key="1">
    <citation type="submission" date="2019-05" db="EMBL/GenBank/DDBJ databases">
        <title>Marivita sp. nov. isolated from sea sediment.</title>
        <authorList>
            <person name="Kim W."/>
        </authorList>
    </citation>
    <scope>NUCLEOTIDE SEQUENCE [LARGE SCALE GENOMIC DNA]</scope>
    <source>
        <strain evidence="3 4">CAU 1492</strain>
    </source>
</reference>
<sequence length="189" mass="20319">MKQFWRLGLVIATLSLTAACGDNNARYLLEPPATETRVAVRVSTIEVRDVTLPSYAAASEIVQQDSDGALRPLARAVWADDPVRSVTLALTRMLDARSTATAMSEPWPLERYPDARVEVRIDRMVPGADGQFRLSGQYSIASPDAVIRESINGFDISVPLTGDTPGAVAQATGAAVGQLADAILARLRR</sequence>
<evidence type="ECO:0000256" key="1">
    <source>
        <dbReference type="SAM" id="SignalP"/>
    </source>
</evidence>
<protein>
    <submittedName>
        <fullName evidence="3">Membrane integrity-associated transporter subunit PqiC</fullName>
    </submittedName>
</protein>
<dbReference type="Gene3D" id="3.40.50.10610">
    <property type="entry name" value="ABC-type transport auxiliary lipoprotein component"/>
    <property type="match status" value="1"/>
</dbReference>
<evidence type="ECO:0000313" key="3">
    <source>
        <dbReference type="EMBL" id="TMV15665.1"/>
    </source>
</evidence>
<accession>A0ABY2XF76</accession>
<dbReference type="InterPro" id="IPR005586">
    <property type="entry name" value="ABC_trans_aux"/>
</dbReference>
<dbReference type="SUPFAM" id="SSF159594">
    <property type="entry name" value="XCC0632-like"/>
    <property type="match status" value="1"/>
</dbReference>
<feature type="chain" id="PRO_5047389625" evidence="1">
    <location>
        <begin position="19"/>
        <end position="189"/>
    </location>
</feature>
<feature type="domain" description="ABC-type transport auxiliary lipoprotein component" evidence="2">
    <location>
        <begin position="27"/>
        <end position="183"/>
    </location>
</feature>
<dbReference type="Proteomes" id="UP001191082">
    <property type="component" value="Unassembled WGS sequence"/>
</dbReference>
<comment type="caution">
    <text evidence="3">The sequence shown here is derived from an EMBL/GenBank/DDBJ whole genome shotgun (WGS) entry which is preliminary data.</text>
</comment>
<gene>
    <name evidence="3" type="ORF">FGK64_06865</name>
</gene>
<dbReference type="EMBL" id="VCPC01000001">
    <property type="protein sequence ID" value="TMV15665.1"/>
    <property type="molecule type" value="Genomic_DNA"/>
</dbReference>
<feature type="signal peptide" evidence="1">
    <location>
        <begin position="1"/>
        <end position="18"/>
    </location>
</feature>
<name>A0ABY2XF76_9RHOB</name>
<keyword evidence="4" id="KW-1185">Reference proteome</keyword>
<dbReference type="RefSeq" id="WP_138863007.1">
    <property type="nucleotide sequence ID" value="NZ_VCPC01000001.1"/>
</dbReference>
<evidence type="ECO:0000259" key="2">
    <source>
        <dbReference type="Pfam" id="PF03886"/>
    </source>
</evidence>
<proteinExistence type="predicted"/>